<dbReference type="InterPro" id="IPR018247">
    <property type="entry name" value="EF_Hand_1_Ca_BS"/>
</dbReference>
<evidence type="ECO:0000256" key="1">
    <source>
        <dbReference type="ARBA" id="ARBA00022737"/>
    </source>
</evidence>
<evidence type="ECO:0000256" key="2">
    <source>
        <dbReference type="ARBA" id="ARBA00022837"/>
    </source>
</evidence>
<accession>A0ABQ8JM58</accession>
<keyword evidence="2" id="KW-0106">Calcium</keyword>
<evidence type="ECO:0000313" key="6">
    <source>
        <dbReference type="Proteomes" id="UP000887458"/>
    </source>
</evidence>
<feature type="domain" description="EF-hand" evidence="4">
    <location>
        <begin position="164"/>
        <end position="199"/>
    </location>
</feature>
<dbReference type="PANTHER" id="PTHR23048">
    <property type="entry name" value="MYOSIN LIGHT CHAIN 1, 3"/>
    <property type="match status" value="1"/>
</dbReference>
<feature type="compositionally biased region" description="Basic residues" evidence="3">
    <location>
        <begin position="51"/>
        <end position="64"/>
    </location>
</feature>
<gene>
    <name evidence="5" type="primary">CETN1</name>
    <name evidence="5" type="ORF">DERP_005278</name>
</gene>
<evidence type="ECO:0000313" key="5">
    <source>
        <dbReference type="EMBL" id="KAH9423697.1"/>
    </source>
</evidence>
<keyword evidence="6" id="KW-1185">Reference proteome</keyword>
<reference evidence="5 6" key="2">
    <citation type="journal article" date="2022" name="Mol. Biol. Evol.">
        <title>Comparative Genomics Reveals Insights into the Divergent Evolution of Astigmatic Mites and Household Pest Adaptations.</title>
        <authorList>
            <person name="Xiong Q."/>
            <person name="Wan A.T."/>
            <person name="Liu X."/>
            <person name="Fung C.S."/>
            <person name="Xiao X."/>
            <person name="Malainual N."/>
            <person name="Hou J."/>
            <person name="Wang L."/>
            <person name="Wang M."/>
            <person name="Yang K.Y."/>
            <person name="Cui Y."/>
            <person name="Leung E.L."/>
            <person name="Nong W."/>
            <person name="Shin S.K."/>
            <person name="Au S.W."/>
            <person name="Jeong K.Y."/>
            <person name="Chew F.T."/>
            <person name="Hui J.H."/>
            <person name="Leung T.F."/>
            <person name="Tungtrongchitr A."/>
            <person name="Zhong N."/>
            <person name="Liu Z."/>
            <person name="Tsui S.K."/>
        </authorList>
    </citation>
    <scope>NUCLEOTIDE SEQUENCE [LARGE SCALE GENOMIC DNA]</scope>
    <source>
        <strain evidence="5">Derp</strain>
    </source>
</reference>
<dbReference type="PROSITE" id="PS00018">
    <property type="entry name" value="EF_HAND_1"/>
    <property type="match status" value="2"/>
</dbReference>
<dbReference type="InterPro" id="IPR011992">
    <property type="entry name" value="EF-hand-dom_pair"/>
</dbReference>
<feature type="compositionally biased region" description="Acidic residues" evidence="3">
    <location>
        <begin position="1"/>
        <end position="40"/>
    </location>
</feature>
<dbReference type="EMBL" id="NJHN03000031">
    <property type="protein sequence ID" value="KAH9423697.1"/>
    <property type="molecule type" value="Genomic_DNA"/>
</dbReference>
<feature type="region of interest" description="Disordered" evidence="3">
    <location>
        <begin position="1"/>
        <end position="88"/>
    </location>
</feature>
<evidence type="ECO:0000259" key="4">
    <source>
        <dbReference type="PROSITE" id="PS50222"/>
    </source>
</evidence>
<sequence>MDSDYVFEDDDDININNEDDDDDENDDDVEFQEQNQDESWSDSSSVENSGKNKRKSCSKKKKSTTIKSSSSSSSKITNRKNSKKMSTSSINPEYIADIKQTFKRFDIENQGRFDIKQLKFAMRALGFEPKKEEVQRISEEYNKDGFILYNDFEQLMIKRITEKNVNDEIMKAFQLFDTNQTGKITFDDLKRVSNELGEKITDDELMEMIQEADLDGDKAVDCQEFLRIMKKTFLY</sequence>
<dbReference type="PROSITE" id="PS50222">
    <property type="entry name" value="EF_HAND_2"/>
    <property type="match status" value="3"/>
</dbReference>
<keyword evidence="1" id="KW-0677">Repeat</keyword>
<feature type="domain" description="EF-hand" evidence="4">
    <location>
        <begin position="93"/>
        <end position="128"/>
    </location>
</feature>
<dbReference type="InterPro" id="IPR050230">
    <property type="entry name" value="CALM/Myosin/TropC-like"/>
</dbReference>
<dbReference type="InterPro" id="IPR002048">
    <property type="entry name" value="EF_hand_dom"/>
</dbReference>
<dbReference type="Gene3D" id="1.10.238.10">
    <property type="entry name" value="EF-hand"/>
    <property type="match status" value="2"/>
</dbReference>
<feature type="compositionally biased region" description="Low complexity" evidence="3">
    <location>
        <begin position="65"/>
        <end position="76"/>
    </location>
</feature>
<protein>
    <submittedName>
        <fullName evidence="5">Centrin-1</fullName>
    </submittedName>
</protein>
<dbReference type="SMART" id="SM00054">
    <property type="entry name" value="EFh"/>
    <property type="match status" value="3"/>
</dbReference>
<evidence type="ECO:0000256" key="3">
    <source>
        <dbReference type="SAM" id="MobiDB-lite"/>
    </source>
</evidence>
<name>A0ABQ8JM58_DERPT</name>
<reference evidence="5 6" key="1">
    <citation type="journal article" date="2018" name="J. Allergy Clin. Immunol.">
        <title>High-quality assembly of Dermatophagoides pteronyssinus genome and transcriptome reveals a wide range of novel allergens.</title>
        <authorList>
            <person name="Liu X.Y."/>
            <person name="Yang K.Y."/>
            <person name="Wang M.Q."/>
            <person name="Kwok J.S."/>
            <person name="Zeng X."/>
            <person name="Yang Z."/>
            <person name="Xiao X.J."/>
            <person name="Lau C.P."/>
            <person name="Li Y."/>
            <person name="Huang Z.M."/>
            <person name="Ba J.G."/>
            <person name="Yim A.K."/>
            <person name="Ouyang C.Y."/>
            <person name="Ngai S.M."/>
            <person name="Chan T.F."/>
            <person name="Leung E.L."/>
            <person name="Liu L."/>
            <person name="Liu Z.G."/>
            <person name="Tsui S.K."/>
        </authorList>
    </citation>
    <scope>NUCLEOTIDE SEQUENCE [LARGE SCALE GENOMIC DNA]</scope>
    <source>
        <strain evidence="5">Derp</strain>
    </source>
</reference>
<feature type="domain" description="EF-hand" evidence="4">
    <location>
        <begin position="200"/>
        <end position="235"/>
    </location>
</feature>
<dbReference type="CDD" id="cd00051">
    <property type="entry name" value="EFh"/>
    <property type="match status" value="1"/>
</dbReference>
<proteinExistence type="predicted"/>
<comment type="caution">
    <text evidence="5">The sequence shown here is derived from an EMBL/GenBank/DDBJ whole genome shotgun (WGS) entry which is preliminary data.</text>
</comment>
<dbReference type="SUPFAM" id="SSF47473">
    <property type="entry name" value="EF-hand"/>
    <property type="match status" value="1"/>
</dbReference>
<organism evidence="5 6">
    <name type="scientific">Dermatophagoides pteronyssinus</name>
    <name type="common">European house dust mite</name>
    <dbReference type="NCBI Taxonomy" id="6956"/>
    <lineage>
        <taxon>Eukaryota</taxon>
        <taxon>Metazoa</taxon>
        <taxon>Ecdysozoa</taxon>
        <taxon>Arthropoda</taxon>
        <taxon>Chelicerata</taxon>
        <taxon>Arachnida</taxon>
        <taxon>Acari</taxon>
        <taxon>Acariformes</taxon>
        <taxon>Sarcoptiformes</taxon>
        <taxon>Astigmata</taxon>
        <taxon>Psoroptidia</taxon>
        <taxon>Analgoidea</taxon>
        <taxon>Pyroglyphidae</taxon>
        <taxon>Dermatophagoidinae</taxon>
        <taxon>Dermatophagoides</taxon>
    </lineage>
</organism>
<dbReference type="Proteomes" id="UP000887458">
    <property type="component" value="Unassembled WGS sequence"/>
</dbReference>
<dbReference type="PANTHER" id="PTHR23048:SF59">
    <property type="entry name" value="EF-HAND SUPERFAMILY PROTEIN"/>
    <property type="match status" value="1"/>
</dbReference>
<dbReference type="Pfam" id="PF13499">
    <property type="entry name" value="EF-hand_7"/>
    <property type="match status" value="2"/>
</dbReference>